<feature type="transmembrane region" description="Helical" evidence="1">
    <location>
        <begin position="233"/>
        <end position="251"/>
    </location>
</feature>
<feature type="transmembrane region" description="Helical" evidence="1">
    <location>
        <begin position="263"/>
        <end position="284"/>
    </location>
</feature>
<feature type="transmembrane region" description="Helical" evidence="1">
    <location>
        <begin position="329"/>
        <end position="348"/>
    </location>
</feature>
<dbReference type="AlphaFoldDB" id="A0A5C5E5F9"/>
<keyword evidence="1" id="KW-0472">Membrane</keyword>
<proteinExistence type="predicted"/>
<organism evidence="3 4">
    <name type="scientific">Trichococcus shcherbakoviae subsp. psychrophilus</name>
    <dbReference type="NCBI Taxonomy" id="2585775"/>
    <lineage>
        <taxon>Bacteria</taxon>
        <taxon>Bacillati</taxon>
        <taxon>Bacillota</taxon>
        <taxon>Bacilli</taxon>
        <taxon>Lactobacillales</taxon>
        <taxon>Carnobacteriaceae</taxon>
        <taxon>Trichococcus</taxon>
    </lineage>
</organism>
<feature type="transmembrane region" description="Helical" evidence="1">
    <location>
        <begin position="290"/>
        <end position="308"/>
    </location>
</feature>
<dbReference type="PANTHER" id="PTHR23028:SF134">
    <property type="entry name" value="PUTATIVE (AFU_ORTHOLOGUE AFUA_4G08520)-RELATED"/>
    <property type="match status" value="1"/>
</dbReference>
<reference evidence="3 4" key="1">
    <citation type="submission" date="2019-06" db="EMBL/GenBank/DDBJ databases">
        <title>Description Trichococcus psychrophilus sp. nov., isolated from a cold spring, by genomic and phenotypic analyses.</title>
        <authorList>
            <person name="Zakharyuk A."/>
        </authorList>
    </citation>
    <scope>NUCLEOTIDE SEQUENCE [LARGE SCALE GENOMIC DNA]</scope>
    <source>
        <strain evidence="3 4">SKBG</strain>
    </source>
</reference>
<name>A0A5C5E5F9_9LACT</name>
<sequence>MFMHKSGQSQRIEIFDGMRGLASVIVMIFHMAVWTVYGYSANEYKIFANNFWRVATQTPLKMIWGGNEAVLVFYIIGGFVLARPYLSGRKLDFKPFIIKRWIRLMLPYVLVIAMTVILIALFGAWKHDTIDLSGSFNVKWKRVPNAGEILLYILGYDYNLNILSGAFWSMVQEWRLSFILPFVAIALHRNRTGKVLGYYAILQVGIDALTNWGMRSDTVWLAHLSESLNRTNYYAIFFVMGAVLAKHLPAIRAFVREHRRFRILSAWAIPFMIPSQWILSALGLSFRVRNALLLTGLGIILFLVLCLESPRLTAFFKSKPLLLLGKLSFSLYLTHTTSIILFVTFWGQVIPPETALLLSPLFALPVAYLWQQHVETRCLSLLNHFKK</sequence>
<dbReference type="Proteomes" id="UP000313395">
    <property type="component" value="Unassembled WGS sequence"/>
</dbReference>
<keyword evidence="3" id="KW-0012">Acyltransferase</keyword>
<dbReference type="Pfam" id="PF01757">
    <property type="entry name" value="Acyl_transf_3"/>
    <property type="match status" value="1"/>
</dbReference>
<feature type="transmembrane region" description="Helical" evidence="1">
    <location>
        <begin position="195"/>
        <end position="213"/>
    </location>
</feature>
<keyword evidence="3" id="KW-0808">Transferase</keyword>
<dbReference type="PANTHER" id="PTHR23028">
    <property type="entry name" value="ACETYLTRANSFERASE"/>
    <property type="match status" value="1"/>
</dbReference>
<feature type="domain" description="Acyltransferase 3" evidence="2">
    <location>
        <begin position="15"/>
        <end position="360"/>
    </location>
</feature>
<evidence type="ECO:0000259" key="2">
    <source>
        <dbReference type="Pfam" id="PF01757"/>
    </source>
</evidence>
<keyword evidence="1" id="KW-0812">Transmembrane</keyword>
<dbReference type="InterPro" id="IPR002656">
    <property type="entry name" value="Acyl_transf_3_dom"/>
</dbReference>
<gene>
    <name evidence="3" type="ORF">FHK04_09160</name>
</gene>
<accession>A0A5C5E5F9</accession>
<evidence type="ECO:0000256" key="1">
    <source>
        <dbReference type="SAM" id="Phobius"/>
    </source>
</evidence>
<keyword evidence="1" id="KW-1133">Transmembrane helix</keyword>
<feature type="transmembrane region" description="Helical" evidence="1">
    <location>
        <begin position="21"/>
        <end position="40"/>
    </location>
</feature>
<comment type="caution">
    <text evidence="3">The sequence shown here is derived from an EMBL/GenBank/DDBJ whole genome shotgun (WGS) entry which is preliminary data.</text>
</comment>
<evidence type="ECO:0000313" key="3">
    <source>
        <dbReference type="EMBL" id="TNV68376.1"/>
    </source>
</evidence>
<keyword evidence="4" id="KW-1185">Reference proteome</keyword>
<evidence type="ECO:0000313" key="4">
    <source>
        <dbReference type="Proteomes" id="UP000313395"/>
    </source>
</evidence>
<feature type="transmembrane region" description="Helical" evidence="1">
    <location>
        <begin position="106"/>
        <end position="125"/>
    </location>
</feature>
<dbReference type="EMBL" id="VENO01000003">
    <property type="protein sequence ID" value="TNV68376.1"/>
    <property type="molecule type" value="Genomic_DNA"/>
</dbReference>
<dbReference type="GO" id="GO:0016747">
    <property type="term" value="F:acyltransferase activity, transferring groups other than amino-acyl groups"/>
    <property type="evidence" value="ECO:0007669"/>
    <property type="project" value="InterPro"/>
</dbReference>
<feature type="transmembrane region" description="Helical" evidence="1">
    <location>
        <begin position="69"/>
        <end position="86"/>
    </location>
</feature>
<protein>
    <submittedName>
        <fullName evidence="3">Acyltransferase</fullName>
    </submittedName>
</protein>
<dbReference type="InterPro" id="IPR050879">
    <property type="entry name" value="Acyltransferase_3"/>
</dbReference>